<gene>
    <name evidence="8" type="ORF">PBRA_008179</name>
</gene>
<dbReference type="InterPro" id="IPR021133">
    <property type="entry name" value="HEAT_type_2"/>
</dbReference>
<evidence type="ECO:0000313" key="9">
    <source>
        <dbReference type="Proteomes" id="UP000039324"/>
    </source>
</evidence>
<comment type="subcellular location">
    <subcellularLocation>
        <location evidence="1">Cytoplasm</location>
        <location evidence="1">Cytoskeleton</location>
    </subcellularLocation>
</comment>
<dbReference type="InterPro" id="IPR048491">
    <property type="entry name" value="XMAP215_CLASP_TOG"/>
</dbReference>
<dbReference type="GO" id="GO:1902903">
    <property type="term" value="P:regulation of supramolecular fiber organization"/>
    <property type="evidence" value="ECO:0007669"/>
    <property type="project" value="UniProtKB-ARBA"/>
</dbReference>
<dbReference type="Gene3D" id="1.25.10.10">
    <property type="entry name" value="Leucine-rich Repeat Variant"/>
    <property type="match status" value="4"/>
</dbReference>
<name>A0A0G4J028_PLABS</name>
<keyword evidence="4" id="KW-0206">Cytoskeleton</keyword>
<reference evidence="8 9" key="1">
    <citation type="submission" date="2015-02" db="EMBL/GenBank/DDBJ databases">
        <authorList>
            <person name="Chooi Y.-H."/>
        </authorList>
    </citation>
    <scope>NUCLEOTIDE SEQUENCE [LARGE SCALE GENOMIC DNA]</scope>
    <source>
        <strain evidence="8">E3</strain>
    </source>
</reference>
<dbReference type="GO" id="GO:0008017">
    <property type="term" value="F:microtubule binding"/>
    <property type="evidence" value="ECO:0007669"/>
    <property type="project" value="TreeGrafter"/>
</dbReference>
<keyword evidence="3" id="KW-0677">Repeat</keyword>
<dbReference type="GO" id="GO:0000226">
    <property type="term" value="P:microtubule cytoskeleton organization"/>
    <property type="evidence" value="ECO:0007669"/>
    <property type="project" value="UniProtKB-ARBA"/>
</dbReference>
<feature type="compositionally biased region" description="Polar residues" evidence="6">
    <location>
        <begin position="924"/>
        <end position="942"/>
    </location>
</feature>
<accession>A0A0G4J028</accession>
<dbReference type="Pfam" id="PF12348">
    <property type="entry name" value="CLASP_N"/>
    <property type="match status" value="1"/>
</dbReference>
<protein>
    <recommendedName>
        <fullName evidence="7">TOG domain-containing protein</fullName>
    </recommendedName>
</protein>
<feature type="domain" description="TOG" evidence="7">
    <location>
        <begin position="17"/>
        <end position="246"/>
    </location>
</feature>
<dbReference type="AlphaFoldDB" id="A0A0G4J028"/>
<dbReference type="GO" id="GO:0031110">
    <property type="term" value="P:regulation of microtubule polymerization or depolymerization"/>
    <property type="evidence" value="ECO:0007669"/>
    <property type="project" value="UniProtKB-ARBA"/>
</dbReference>
<feature type="region of interest" description="Disordered" evidence="6">
    <location>
        <begin position="258"/>
        <end position="286"/>
    </location>
</feature>
<evidence type="ECO:0000259" key="7">
    <source>
        <dbReference type="SMART" id="SM01349"/>
    </source>
</evidence>
<dbReference type="InterPro" id="IPR016024">
    <property type="entry name" value="ARM-type_fold"/>
</dbReference>
<feature type="domain" description="TOG" evidence="7">
    <location>
        <begin position="292"/>
        <end position="529"/>
    </location>
</feature>
<feature type="compositionally biased region" description="Polar residues" evidence="6">
    <location>
        <begin position="640"/>
        <end position="652"/>
    </location>
</feature>
<dbReference type="GO" id="GO:0005819">
    <property type="term" value="C:spindle"/>
    <property type="evidence" value="ECO:0007669"/>
    <property type="project" value="UniProtKB-ARBA"/>
</dbReference>
<dbReference type="Pfam" id="PF21041">
    <property type="entry name" value="XMAP215_CLASP_TOG"/>
    <property type="match status" value="1"/>
</dbReference>
<dbReference type="PANTHER" id="PTHR21567:SF9">
    <property type="entry name" value="CLIP-ASSOCIATING PROTEIN"/>
    <property type="match status" value="1"/>
</dbReference>
<feature type="region of interest" description="Disordered" evidence="6">
    <location>
        <begin position="921"/>
        <end position="942"/>
    </location>
</feature>
<dbReference type="PANTHER" id="PTHR21567">
    <property type="entry name" value="CLASP"/>
    <property type="match status" value="1"/>
</dbReference>
<organism evidence="8 9">
    <name type="scientific">Plasmodiophora brassicae</name>
    <name type="common">Clubroot disease agent</name>
    <dbReference type="NCBI Taxonomy" id="37360"/>
    <lineage>
        <taxon>Eukaryota</taxon>
        <taxon>Sar</taxon>
        <taxon>Rhizaria</taxon>
        <taxon>Endomyxa</taxon>
        <taxon>Phytomyxea</taxon>
        <taxon>Plasmodiophorida</taxon>
        <taxon>Plasmodiophoridae</taxon>
        <taxon>Plasmodiophora</taxon>
    </lineage>
</organism>
<feature type="repeat" description="HEAT" evidence="5">
    <location>
        <begin position="181"/>
        <end position="214"/>
    </location>
</feature>
<feature type="region of interest" description="Disordered" evidence="6">
    <location>
        <begin position="521"/>
        <end position="652"/>
    </location>
</feature>
<evidence type="ECO:0000256" key="2">
    <source>
        <dbReference type="ARBA" id="ARBA00022490"/>
    </source>
</evidence>
<dbReference type="OrthoDB" id="46159at2759"/>
<dbReference type="InterPro" id="IPR024395">
    <property type="entry name" value="CLASP_N_dom"/>
</dbReference>
<sequence>MPCFVAGADWNCFCPGDIVAAMEEVKVLLGDADAKNRMRGLDMLASMVDTHELKLDDSRVLALIKILRNLAKGNNTKVCEMSLGILRSLVRSHGAAACTYFNTTFEAVVERLGDVKAGVRGQAQNLVIEFMSAVDEPNFIWDKLQEASLVHRNSGVRHSGLLCYRRAVELFGPDFYPMGSFLPFLFRMLDDQMGNVREEAMGTLVFLLEYLGRDFWLYLKNQSTVRPAQLKSIESQVDITALPDRPRIAVDWSKLPVRPSAPSVVPSSSDDRADDDACTSDMDVSSDIRPSPISIERDLESEIESCIEVLRDVKANWQVRIQTLRRVASLCIGPARHLPPFNAQLKRVAPSLIVQAHDLRSAVAKEACSILAFMSCSLQNDFSAIADVVLPELLKLTFTSVQVIASAGDKCIRSIIKNTRINTAVRKILDMAKGKNPALRATCMEYLHVLLTAQSSNDNLERYCDGIVEQIRLGLSDANELARAASRTCFWAVKDLWPERAEELMSSLDSGVQKNLLQDSNSASANHASQKSRRRSLQPGNMHDKENSGLTLSNKQQSVPEVEPSSQSGDSKEGSSLRLPKTAPGGAVRVVRQEAVKPSSASSSNGRASRMQVAPASASSADGGKPQRAERRLQPAPTATGPQSTSADSSAPLSLDEVLHLATSKEWMERLRAMDQLYDIILSSPLTVDEVQRISSALQQRISDRHHKVASAGLRTAGAFVKTVEITKNGLERLLPGLYHTCIDGKEHVRTAAAQALDVLFERSEFNDLISELLRLVGSSPSPRLQQDILQALIKLCNERQNEALAYFRQGQHMRTTFTRLRPFFSARHASSSTSVSQLLHMLLNMDRELFSRCSQQMTHSDQAHLQRLLGDGHADSDEHLEVDMGRTASVERDIVIDDVPEAVAEHEQLDDDVNAVEYRPQDYESSSGDPKPPSTSDAETLSSAVRSVVECASSRGAERALKDLDLALECSLGALDSLSSKATLDSLLFKIASMLSTDDSSVHVQAANVLRRLLGESDADLRTILRSCCATAFRCLFALRLSDTLHKIALFEEAVAVFDFSDCIGIIEGKLSDPTTSRADLVTAIEFISCLLVGVERAEPDTGSALGRLLPLFPPLLSHTELEVRKASIFCAIDLYGAIGEQPLASLFRQIPPTTRKLLVVYIEKRRLPIPDSLAVT</sequence>
<keyword evidence="2" id="KW-0963">Cytoplasm</keyword>
<dbReference type="STRING" id="37360.A0A0G4J028"/>
<feature type="compositionally biased region" description="Low complexity" evidence="6">
    <location>
        <begin position="599"/>
        <end position="610"/>
    </location>
</feature>
<dbReference type="InterPro" id="IPR034085">
    <property type="entry name" value="TOG"/>
</dbReference>
<evidence type="ECO:0000256" key="6">
    <source>
        <dbReference type="SAM" id="MobiDB-lite"/>
    </source>
</evidence>
<feature type="compositionally biased region" description="Polar residues" evidence="6">
    <location>
        <begin position="548"/>
        <end position="559"/>
    </location>
</feature>
<evidence type="ECO:0000256" key="3">
    <source>
        <dbReference type="ARBA" id="ARBA00022737"/>
    </source>
</evidence>
<evidence type="ECO:0000256" key="4">
    <source>
        <dbReference type="ARBA" id="ARBA00023212"/>
    </source>
</evidence>
<evidence type="ECO:0000313" key="8">
    <source>
        <dbReference type="EMBL" id="CEP00867.1"/>
    </source>
</evidence>
<dbReference type="OMA" id="HYVEVAP"/>
<evidence type="ECO:0000256" key="1">
    <source>
        <dbReference type="ARBA" id="ARBA00004245"/>
    </source>
</evidence>
<dbReference type="InterPro" id="IPR011989">
    <property type="entry name" value="ARM-like"/>
</dbReference>
<dbReference type="SMART" id="SM01349">
    <property type="entry name" value="TOG"/>
    <property type="match status" value="3"/>
</dbReference>
<dbReference type="PROSITE" id="PS50077">
    <property type="entry name" value="HEAT_REPEAT"/>
    <property type="match status" value="1"/>
</dbReference>
<keyword evidence="9" id="KW-1185">Reference proteome</keyword>
<dbReference type="Pfam" id="PF21040">
    <property type="entry name" value="CEP104-like_TOG"/>
    <property type="match status" value="1"/>
</dbReference>
<dbReference type="EMBL" id="CDSF01000104">
    <property type="protein sequence ID" value="CEP00867.1"/>
    <property type="molecule type" value="Genomic_DNA"/>
</dbReference>
<dbReference type="Proteomes" id="UP000039324">
    <property type="component" value="Unassembled WGS sequence"/>
</dbReference>
<proteinExistence type="predicted"/>
<feature type="domain" description="TOG" evidence="7">
    <location>
        <begin position="640"/>
        <end position="860"/>
    </location>
</feature>
<dbReference type="SUPFAM" id="SSF48371">
    <property type="entry name" value="ARM repeat"/>
    <property type="match status" value="2"/>
</dbReference>
<dbReference type="GO" id="GO:0005881">
    <property type="term" value="C:cytoplasmic microtubule"/>
    <property type="evidence" value="ECO:0007669"/>
    <property type="project" value="TreeGrafter"/>
</dbReference>
<evidence type="ECO:0000256" key="5">
    <source>
        <dbReference type="PROSITE-ProRule" id="PRU00103"/>
    </source>
</evidence>
<dbReference type="GO" id="GO:0000278">
    <property type="term" value="P:mitotic cell cycle"/>
    <property type="evidence" value="ECO:0007669"/>
    <property type="project" value="UniProtKB-ARBA"/>
</dbReference>